<protein>
    <submittedName>
        <fullName evidence="7">Serine carboxypeptidase s28 domain-containing protein</fullName>
    </submittedName>
</protein>
<sequence length="572" mass="64577">MSNPLMGDIRYSRHELNVGRGAADFIEHCIVEYKKLEMLGITAVVLIVLEFCDAVHNIRVLRDPASYHEVRQKLLFEGQVQADPPKPTYRWSEEYYDRMPIDHFSYTDTRTFKLRYLINTTYFATNGPIFFYTGNEGGIEGFAENTGFMWDIAPEYKAAVVFAEHRFYGKTQPFGNDSYANVKNLGYLSSEQALADFAQLITYLKNEKLPGSQNSPVIAFGGSYGGMLTAWMRIKYPHIIDGGIAASAPVFWFQNANIQATIFDAIVTRTFRLSGCNLKSILASFEAIVSLAQSDEGRQYLNSAFHLAPESQLHVPDDGRLLVSAVKDVMETLAMVDYPYPANFLAPLPSWPVKEVCKSFSGGPKQTEEDNAAASYSIFNVFYNTTGQTQTFCILGDNCPTPFSALGDPLGWPWQTCTEMVMPMCSYGPPMDVFAKTCPFEMESLHSYCNNTFGKANFGYDLELFRPDWAIINYGASYPTATNIVFSNGYLDPWSGGGWDLKPITKGTLVSLIVEDGAHHLDLRAAHPNDTESVKEVRRIEKLHISRWIEEHHERRRQAKKELKQRLRFTDL</sequence>
<evidence type="ECO:0000256" key="4">
    <source>
        <dbReference type="ARBA" id="ARBA00022801"/>
    </source>
</evidence>
<dbReference type="GO" id="GO:0006508">
    <property type="term" value="P:proteolysis"/>
    <property type="evidence" value="ECO:0007669"/>
    <property type="project" value="UniProtKB-KW"/>
</dbReference>
<dbReference type="GO" id="GO:0008239">
    <property type="term" value="F:dipeptidyl-peptidase activity"/>
    <property type="evidence" value="ECO:0007669"/>
    <property type="project" value="TreeGrafter"/>
</dbReference>
<accession>A0AAD4MZ45</accession>
<gene>
    <name evidence="7" type="ORF">DdX_11658</name>
</gene>
<name>A0AAD4MZ45_9BILA</name>
<dbReference type="SUPFAM" id="SSF53474">
    <property type="entry name" value="alpha/beta-Hydrolases"/>
    <property type="match status" value="1"/>
</dbReference>
<keyword evidence="6" id="KW-0325">Glycoprotein</keyword>
<keyword evidence="4" id="KW-0378">Hydrolase</keyword>
<keyword evidence="2" id="KW-0645">Protease</keyword>
<dbReference type="AlphaFoldDB" id="A0AAD4MZ45"/>
<reference evidence="7" key="1">
    <citation type="submission" date="2022-01" db="EMBL/GenBank/DDBJ databases">
        <title>Genome Sequence Resource for Two Populations of Ditylenchus destructor, the Migratory Endoparasitic Phytonematode.</title>
        <authorList>
            <person name="Zhang H."/>
            <person name="Lin R."/>
            <person name="Xie B."/>
        </authorList>
    </citation>
    <scope>NUCLEOTIDE SEQUENCE</scope>
    <source>
        <strain evidence="7">BazhouSP</strain>
    </source>
</reference>
<evidence type="ECO:0000256" key="6">
    <source>
        <dbReference type="ARBA" id="ARBA00023180"/>
    </source>
</evidence>
<dbReference type="Pfam" id="PF05577">
    <property type="entry name" value="Peptidase_S28"/>
    <property type="match status" value="1"/>
</dbReference>
<keyword evidence="5" id="KW-0720">Serine protease</keyword>
<proteinExistence type="inferred from homology"/>
<evidence type="ECO:0000256" key="1">
    <source>
        <dbReference type="ARBA" id="ARBA00011079"/>
    </source>
</evidence>
<dbReference type="Gene3D" id="3.40.50.1820">
    <property type="entry name" value="alpha/beta hydrolase"/>
    <property type="match status" value="1"/>
</dbReference>
<dbReference type="Proteomes" id="UP001201812">
    <property type="component" value="Unassembled WGS sequence"/>
</dbReference>
<dbReference type="InterPro" id="IPR042269">
    <property type="entry name" value="Ser_carbopepase_S28_SKS"/>
</dbReference>
<dbReference type="InterPro" id="IPR029058">
    <property type="entry name" value="AB_hydrolase_fold"/>
</dbReference>
<dbReference type="InterPro" id="IPR008758">
    <property type="entry name" value="Peptidase_S28"/>
</dbReference>
<dbReference type="GO" id="GO:0004180">
    <property type="term" value="F:carboxypeptidase activity"/>
    <property type="evidence" value="ECO:0007669"/>
    <property type="project" value="UniProtKB-KW"/>
</dbReference>
<dbReference type="PANTHER" id="PTHR11010">
    <property type="entry name" value="PROTEASE S28 PRO-X CARBOXYPEPTIDASE-RELATED"/>
    <property type="match status" value="1"/>
</dbReference>
<evidence type="ECO:0000256" key="2">
    <source>
        <dbReference type="ARBA" id="ARBA00022670"/>
    </source>
</evidence>
<keyword evidence="3" id="KW-0732">Signal</keyword>
<evidence type="ECO:0000313" key="8">
    <source>
        <dbReference type="Proteomes" id="UP001201812"/>
    </source>
</evidence>
<dbReference type="PANTHER" id="PTHR11010:SF38">
    <property type="entry name" value="LYSOSOMAL PRO-X CARBOXYPEPTIDASE"/>
    <property type="match status" value="1"/>
</dbReference>
<dbReference type="GO" id="GO:0070008">
    <property type="term" value="F:serine-type exopeptidase activity"/>
    <property type="evidence" value="ECO:0007669"/>
    <property type="project" value="InterPro"/>
</dbReference>
<evidence type="ECO:0000256" key="3">
    <source>
        <dbReference type="ARBA" id="ARBA00022729"/>
    </source>
</evidence>
<dbReference type="FunFam" id="1.20.120.980:FF:000007">
    <property type="entry name" value="Predicted protein"/>
    <property type="match status" value="1"/>
</dbReference>
<comment type="similarity">
    <text evidence="1">Belongs to the peptidase S28 family.</text>
</comment>
<keyword evidence="7" id="KW-0121">Carboxypeptidase</keyword>
<keyword evidence="8" id="KW-1185">Reference proteome</keyword>
<organism evidence="7 8">
    <name type="scientific">Ditylenchus destructor</name>
    <dbReference type="NCBI Taxonomy" id="166010"/>
    <lineage>
        <taxon>Eukaryota</taxon>
        <taxon>Metazoa</taxon>
        <taxon>Ecdysozoa</taxon>
        <taxon>Nematoda</taxon>
        <taxon>Chromadorea</taxon>
        <taxon>Rhabditida</taxon>
        <taxon>Tylenchina</taxon>
        <taxon>Tylenchomorpha</taxon>
        <taxon>Sphaerularioidea</taxon>
        <taxon>Anguinidae</taxon>
        <taxon>Anguininae</taxon>
        <taxon>Ditylenchus</taxon>
    </lineage>
</organism>
<dbReference type="Gene3D" id="1.20.120.980">
    <property type="entry name" value="Serine carboxypeptidase S28, SKS domain"/>
    <property type="match status" value="1"/>
</dbReference>
<evidence type="ECO:0000256" key="5">
    <source>
        <dbReference type="ARBA" id="ARBA00022825"/>
    </source>
</evidence>
<comment type="caution">
    <text evidence="7">The sequence shown here is derived from an EMBL/GenBank/DDBJ whole genome shotgun (WGS) entry which is preliminary data.</text>
</comment>
<dbReference type="EMBL" id="JAKKPZ010000033">
    <property type="protein sequence ID" value="KAI1708895.1"/>
    <property type="molecule type" value="Genomic_DNA"/>
</dbReference>
<evidence type="ECO:0000313" key="7">
    <source>
        <dbReference type="EMBL" id="KAI1708895.1"/>
    </source>
</evidence>